<dbReference type="EMBL" id="JACHND010000001">
    <property type="protein sequence ID" value="MBB4701797.1"/>
    <property type="molecule type" value="Genomic_DNA"/>
</dbReference>
<reference evidence="1 2" key="1">
    <citation type="submission" date="2020-08" db="EMBL/GenBank/DDBJ databases">
        <title>Sequencing the genomes of 1000 actinobacteria strains.</title>
        <authorList>
            <person name="Klenk H.-P."/>
        </authorList>
    </citation>
    <scope>NUCLEOTIDE SEQUENCE [LARGE SCALE GENOMIC DNA]</scope>
    <source>
        <strain evidence="1 2">DSM 45784</strain>
    </source>
</reference>
<gene>
    <name evidence="1" type="ORF">BJ982_003341</name>
</gene>
<evidence type="ECO:0000313" key="1">
    <source>
        <dbReference type="EMBL" id="MBB4701797.1"/>
    </source>
</evidence>
<organism evidence="1 2">
    <name type="scientific">Sphaerisporangium siamense</name>
    <dbReference type="NCBI Taxonomy" id="795645"/>
    <lineage>
        <taxon>Bacteria</taxon>
        <taxon>Bacillati</taxon>
        <taxon>Actinomycetota</taxon>
        <taxon>Actinomycetes</taxon>
        <taxon>Streptosporangiales</taxon>
        <taxon>Streptosporangiaceae</taxon>
        <taxon>Sphaerisporangium</taxon>
    </lineage>
</organism>
<sequence length="161" mass="16663">MSLTWRHLPKPARAIAEAAAAAVEAARARDAEAYPREVARLAALPPERAGLVLGGVVRALLEEQYPDGLTADDVRALAVRCVRGAAGWFPAVEPDVVIMLVAGALGLHPSADEGLPLQAADVAAHAPLLVADLLTTSAAPLNTHLTTAFTTLAVIELSDTP</sequence>
<dbReference type="RefSeq" id="WP_221482327.1">
    <property type="nucleotide sequence ID" value="NZ_JACHND010000001.1"/>
</dbReference>
<dbReference type="Proteomes" id="UP000542210">
    <property type="component" value="Unassembled WGS sequence"/>
</dbReference>
<accession>A0A7W7G9W0</accession>
<dbReference type="AlphaFoldDB" id="A0A7W7G9W0"/>
<keyword evidence="2" id="KW-1185">Reference proteome</keyword>
<protein>
    <submittedName>
        <fullName evidence="1">Uncharacterized protein</fullName>
    </submittedName>
</protein>
<comment type="caution">
    <text evidence="1">The sequence shown here is derived from an EMBL/GenBank/DDBJ whole genome shotgun (WGS) entry which is preliminary data.</text>
</comment>
<evidence type="ECO:0000313" key="2">
    <source>
        <dbReference type="Proteomes" id="UP000542210"/>
    </source>
</evidence>
<proteinExistence type="predicted"/>
<name>A0A7W7G9W0_9ACTN</name>